<dbReference type="SUPFAM" id="SSF56112">
    <property type="entry name" value="Protein kinase-like (PK-like)"/>
    <property type="match status" value="1"/>
</dbReference>
<dbReference type="InterPro" id="IPR017441">
    <property type="entry name" value="Protein_kinase_ATP_BS"/>
</dbReference>
<dbReference type="PANTHER" id="PTHR46821">
    <property type="entry name" value="OS07G0586332 PROTEIN"/>
    <property type="match status" value="1"/>
</dbReference>
<feature type="region of interest" description="Disordered" evidence="1">
    <location>
        <begin position="604"/>
        <end position="623"/>
    </location>
</feature>
<evidence type="ECO:0000256" key="1">
    <source>
        <dbReference type="SAM" id="MobiDB-lite"/>
    </source>
</evidence>
<dbReference type="InterPro" id="IPR008271">
    <property type="entry name" value="Ser/Thr_kinase_AS"/>
</dbReference>
<dbReference type="PROSITE" id="PS00108">
    <property type="entry name" value="PROTEIN_KINASE_ST"/>
    <property type="match status" value="1"/>
</dbReference>
<dbReference type="GO" id="GO:0004672">
    <property type="term" value="F:protein kinase activity"/>
    <property type="evidence" value="ECO:0007669"/>
    <property type="project" value="InterPro"/>
</dbReference>
<keyword evidence="2" id="KW-1133">Transmembrane helix</keyword>
<dbReference type="Proteomes" id="UP000077755">
    <property type="component" value="Chromosome 5"/>
</dbReference>
<feature type="region of interest" description="Disordered" evidence="1">
    <location>
        <begin position="450"/>
        <end position="473"/>
    </location>
</feature>
<evidence type="ECO:0000313" key="3">
    <source>
        <dbReference type="EMBL" id="WOH01378.1"/>
    </source>
</evidence>
<dbReference type="OrthoDB" id="626167at2759"/>
<evidence type="ECO:0000256" key="2">
    <source>
        <dbReference type="SAM" id="Phobius"/>
    </source>
</evidence>
<dbReference type="InterPro" id="IPR044576">
    <property type="entry name" value="At4g25390-like"/>
</dbReference>
<dbReference type="InterPro" id="IPR011009">
    <property type="entry name" value="Kinase-like_dom_sf"/>
</dbReference>
<keyword evidence="2" id="KW-0812">Transmembrane</keyword>
<keyword evidence="4" id="KW-1185">Reference proteome</keyword>
<accession>A0A164YRT5</accession>
<organism evidence="3 4">
    <name type="scientific">Daucus carota subsp. sativus</name>
    <name type="common">Carrot</name>
    <dbReference type="NCBI Taxonomy" id="79200"/>
    <lineage>
        <taxon>Eukaryota</taxon>
        <taxon>Viridiplantae</taxon>
        <taxon>Streptophyta</taxon>
        <taxon>Embryophyta</taxon>
        <taxon>Tracheophyta</taxon>
        <taxon>Spermatophyta</taxon>
        <taxon>Magnoliopsida</taxon>
        <taxon>eudicotyledons</taxon>
        <taxon>Gunneridae</taxon>
        <taxon>Pentapetalae</taxon>
        <taxon>asterids</taxon>
        <taxon>campanulids</taxon>
        <taxon>Apiales</taxon>
        <taxon>Apiaceae</taxon>
        <taxon>Apioideae</taxon>
        <taxon>Scandiceae</taxon>
        <taxon>Daucinae</taxon>
        <taxon>Daucus</taxon>
        <taxon>Daucus sect. Daucus</taxon>
    </lineage>
</organism>
<reference evidence="3" key="2">
    <citation type="submission" date="2022-03" db="EMBL/GenBank/DDBJ databases">
        <title>Draft title - Genomic analysis of global carrot germplasm unveils the trajectory of domestication and the origin of high carotenoid orange carrot.</title>
        <authorList>
            <person name="Iorizzo M."/>
            <person name="Ellison S."/>
            <person name="Senalik D."/>
            <person name="Macko-Podgorni A."/>
            <person name="Grzebelus D."/>
            <person name="Bostan H."/>
            <person name="Rolling W."/>
            <person name="Curaba J."/>
            <person name="Simon P."/>
        </authorList>
    </citation>
    <scope>NUCLEOTIDE SEQUENCE</scope>
    <source>
        <tissue evidence="3">Leaf</tissue>
    </source>
</reference>
<proteinExistence type="predicted"/>
<dbReference type="PANTHER" id="PTHR46821:SF7">
    <property type="entry name" value="PROTEIN KINASE SUPERFAMILY PROTEIN"/>
    <property type="match status" value="1"/>
</dbReference>
<dbReference type="Gramene" id="KZM94895">
    <property type="protein sequence ID" value="KZM94895"/>
    <property type="gene ID" value="DCAR_018137"/>
</dbReference>
<reference evidence="3" key="1">
    <citation type="journal article" date="2016" name="Nat. Genet.">
        <title>A high-quality carrot genome assembly provides new insights into carotenoid accumulation and asterid genome evolution.</title>
        <authorList>
            <person name="Iorizzo M."/>
            <person name="Ellison S."/>
            <person name="Senalik D."/>
            <person name="Zeng P."/>
            <person name="Satapoomin P."/>
            <person name="Huang J."/>
            <person name="Bowman M."/>
            <person name="Iovene M."/>
            <person name="Sanseverino W."/>
            <person name="Cavagnaro P."/>
            <person name="Yildiz M."/>
            <person name="Macko-Podgorni A."/>
            <person name="Moranska E."/>
            <person name="Grzebelus E."/>
            <person name="Grzebelus D."/>
            <person name="Ashrafi H."/>
            <person name="Zheng Z."/>
            <person name="Cheng S."/>
            <person name="Spooner D."/>
            <person name="Van Deynze A."/>
            <person name="Simon P."/>
        </authorList>
    </citation>
    <scope>NUCLEOTIDE SEQUENCE</scope>
    <source>
        <tissue evidence="3">Leaf</tissue>
    </source>
</reference>
<dbReference type="AlphaFoldDB" id="A0A164YRT5"/>
<feature type="transmembrane region" description="Helical" evidence="2">
    <location>
        <begin position="26"/>
        <end position="49"/>
    </location>
</feature>
<sequence>MPSRYVSSRRLLQYSATAHHHHKPHLLAPLLAVAAATLIILIAFIFHYFRKLAHKTTLINTTSTGPHRFSYSTLRRATSSFSTRNLLGQGGSGSVYSGKINKQNVAVKVMDAGSLQGEREFQNELFLAAKFESYYILSLVGFCLDRQRRRMLLVYERMTNGSLQKCLLQCKSVELDCWKIRFLIAVDVAKGLEYLHHGCDPPVIHGDIKPSNILLDDDFNAKIGDFGLASLKMKDFAVIQMEEKDSVINGSTCNELDFGLDQSPESCVTLTITEELTEGGSPFEENSGRVDGESGMETVNGEMKKDLWRKQDDDVVEQGVVKDYVMEWIGNAIRKEEPKNDWNGGSSKPGVMGKSERKKKSKRRLDWWVSLDEEKNIKKDKRRPAREWWKEEYCEELSRMKKKKEKQGKNMSAVDHEDNMWPTDVDDVYVKRKVKRSKSKGSVDWFSDGVSSELGRGRRSSHDSVSGDIPRSCGISSTPSMRGTVCYIAPEYCSGSTPSEMSDVYSFGMVLLVLISGRRPLQVTGSPMKEFQRANLLYWTRHLARAGKLLDLVDQSMKSLDTEQALLCITIALLCLQKSPLLRPSMKEVAAMLTGEMEPPVLPVELLPSPNSPLASKSRKKPQ</sequence>
<dbReference type="SMART" id="SM00220">
    <property type="entry name" value="S_TKc"/>
    <property type="match status" value="1"/>
</dbReference>
<keyword evidence="2" id="KW-0472">Membrane</keyword>
<dbReference type="Gene3D" id="3.30.200.20">
    <property type="entry name" value="Phosphorylase Kinase, domain 1"/>
    <property type="match status" value="1"/>
</dbReference>
<dbReference type="InterPro" id="IPR000719">
    <property type="entry name" value="Prot_kinase_dom"/>
</dbReference>
<dbReference type="PROSITE" id="PS00107">
    <property type="entry name" value="PROTEIN_KINASE_ATP"/>
    <property type="match status" value="1"/>
</dbReference>
<dbReference type="GO" id="GO:0005524">
    <property type="term" value="F:ATP binding"/>
    <property type="evidence" value="ECO:0007669"/>
    <property type="project" value="UniProtKB-UniRule"/>
</dbReference>
<dbReference type="KEGG" id="dcr:108220174"/>
<dbReference type="EMBL" id="CP093347">
    <property type="protein sequence ID" value="WOH01378.1"/>
    <property type="molecule type" value="Genomic_DNA"/>
</dbReference>
<gene>
    <name evidence="3" type="ORF">DCAR_0520760</name>
</gene>
<feature type="region of interest" description="Disordered" evidence="1">
    <location>
        <begin position="336"/>
        <end position="358"/>
    </location>
</feature>
<dbReference type="Gene3D" id="1.10.510.10">
    <property type="entry name" value="Transferase(Phosphotransferase) domain 1"/>
    <property type="match status" value="2"/>
</dbReference>
<evidence type="ECO:0000313" key="4">
    <source>
        <dbReference type="Proteomes" id="UP000077755"/>
    </source>
</evidence>
<feature type="compositionally biased region" description="Low complexity" evidence="1">
    <location>
        <begin position="604"/>
        <end position="614"/>
    </location>
</feature>
<protein>
    <submittedName>
        <fullName evidence="3">Uncharacterized protein</fullName>
    </submittedName>
</protein>
<dbReference type="PROSITE" id="PS50011">
    <property type="entry name" value="PROTEIN_KINASE_DOM"/>
    <property type="match status" value="1"/>
</dbReference>
<name>A0A164YRT5_DAUCS</name>
<dbReference type="OMA" id="WKDENRK"/>
<dbReference type="Pfam" id="PF00069">
    <property type="entry name" value="Pkinase"/>
    <property type="match status" value="1"/>
</dbReference>